<dbReference type="GO" id="GO:0071944">
    <property type="term" value="C:cell periphery"/>
    <property type="evidence" value="ECO:0007669"/>
    <property type="project" value="UniProtKB-ARBA"/>
</dbReference>
<protein>
    <recommendedName>
        <fullName evidence="10">Receptor L-domain domain-containing protein</fullName>
    </recommendedName>
</protein>
<dbReference type="SUPFAM" id="SSF52058">
    <property type="entry name" value="L domain-like"/>
    <property type="match status" value="1"/>
</dbReference>
<dbReference type="PANTHER" id="PTHR15549">
    <property type="entry name" value="PAIRED IMMUNOGLOBULIN-LIKE TYPE 2 RECEPTOR"/>
    <property type="match status" value="1"/>
</dbReference>
<feature type="region of interest" description="Disordered" evidence="5">
    <location>
        <begin position="359"/>
        <end position="382"/>
    </location>
</feature>
<evidence type="ECO:0000256" key="5">
    <source>
        <dbReference type="SAM" id="MobiDB-lite"/>
    </source>
</evidence>
<keyword evidence="2 6" id="KW-0812">Transmembrane</keyword>
<keyword evidence="9" id="KW-1185">Reference proteome</keyword>
<evidence type="ECO:0000313" key="9">
    <source>
        <dbReference type="Proteomes" id="UP000193240"/>
    </source>
</evidence>
<organism evidence="8 9">
    <name type="scientific">Epicoccum nigrum</name>
    <name type="common">Soil fungus</name>
    <name type="synonym">Epicoccum purpurascens</name>
    <dbReference type="NCBI Taxonomy" id="105696"/>
    <lineage>
        <taxon>Eukaryota</taxon>
        <taxon>Fungi</taxon>
        <taxon>Dikarya</taxon>
        <taxon>Ascomycota</taxon>
        <taxon>Pezizomycotina</taxon>
        <taxon>Dothideomycetes</taxon>
        <taxon>Pleosporomycetidae</taxon>
        <taxon>Pleosporales</taxon>
        <taxon>Pleosporineae</taxon>
        <taxon>Didymellaceae</taxon>
        <taxon>Epicoccum</taxon>
    </lineage>
</organism>
<dbReference type="InParanoid" id="A0A1Y2LZV7"/>
<dbReference type="EMBL" id="KZ107844">
    <property type="protein sequence ID" value="OSS49430.1"/>
    <property type="molecule type" value="Genomic_DNA"/>
</dbReference>
<dbReference type="STRING" id="105696.A0A1Y2LZV7"/>
<dbReference type="InterPro" id="IPR051694">
    <property type="entry name" value="Immunoregulatory_rcpt-like"/>
</dbReference>
<evidence type="ECO:0000256" key="4">
    <source>
        <dbReference type="ARBA" id="ARBA00023136"/>
    </source>
</evidence>
<dbReference type="InterPro" id="IPR036941">
    <property type="entry name" value="Rcpt_L-dom_sf"/>
</dbReference>
<feature type="region of interest" description="Disordered" evidence="5">
    <location>
        <begin position="394"/>
        <end position="442"/>
    </location>
</feature>
<accession>A0A1Y2LZV7</accession>
<dbReference type="AlphaFoldDB" id="A0A1Y2LZV7"/>
<evidence type="ECO:0000313" key="8">
    <source>
        <dbReference type="EMBL" id="OSS49430.1"/>
    </source>
</evidence>
<feature type="signal peptide" evidence="7">
    <location>
        <begin position="1"/>
        <end position="21"/>
    </location>
</feature>
<evidence type="ECO:0008006" key="10">
    <source>
        <dbReference type="Google" id="ProtNLM"/>
    </source>
</evidence>
<keyword evidence="4 6" id="KW-0472">Membrane</keyword>
<gene>
    <name evidence="8" type="ORF">B5807_05622</name>
</gene>
<feature type="transmembrane region" description="Helical" evidence="6">
    <location>
        <begin position="324"/>
        <end position="348"/>
    </location>
</feature>
<evidence type="ECO:0000256" key="3">
    <source>
        <dbReference type="ARBA" id="ARBA00022989"/>
    </source>
</evidence>
<feature type="chain" id="PRO_5013096179" description="Receptor L-domain domain-containing protein" evidence="7">
    <location>
        <begin position="22"/>
        <end position="442"/>
    </location>
</feature>
<keyword evidence="3 6" id="KW-1133">Transmembrane helix</keyword>
<dbReference type="GO" id="GO:0016020">
    <property type="term" value="C:membrane"/>
    <property type="evidence" value="ECO:0007669"/>
    <property type="project" value="UniProtKB-SubCell"/>
</dbReference>
<sequence>MRLVAQWLPLFLFCWPGSVEATDCVGSFTINSPDDVTKLNQCGTFDGNITVAATGTTDIALDGLKNITGSMRIADSDAVLSLSSSTLERLSTLSLYNLPNLSALRLPALGNITKLEMQGLTSLKGCEIATQGLKHDIKEISIIGTAIENMDWLKWPIATTLNIASNDNLANFSFPYSMINAGSSYYISVNRGMRNIDLSQLTGIAGSLAISGNKDRDLQFNKLESIDGYVKLDGPFANISMPHLMSINGALRAQSTVDIIAFCNWLSVQDRLLGHYDCTANNTNPAPIVTSTSSTALNTAEATSSITTSDTSNGSDKSNLSTGAIIGISMGMVVLLSLILTSLALLFFRRRAKKKQAALAQQNATSADRKTHSTSTLGDELDASGVRYEMGGGLVTQELPEAKPRTELDGHTFQEMDNDSEKAFFRHKKPASDSPVGTFELP</sequence>
<feature type="compositionally biased region" description="Basic and acidic residues" evidence="5">
    <location>
        <begin position="400"/>
        <end position="424"/>
    </location>
</feature>
<dbReference type="Proteomes" id="UP000193240">
    <property type="component" value="Unassembled WGS sequence"/>
</dbReference>
<evidence type="ECO:0000256" key="1">
    <source>
        <dbReference type="ARBA" id="ARBA00004167"/>
    </source>
</evidence>
<comment type="subcellular location">
    <subcellularLocation>
        <location evidence="1">Membrane</location>
        <topology evidence="1">Single-pass membrane protein</topology>
    </subcellularLocation>
</comment>
<proteinExistence type="predicted"/>
<evidence type="ECO:0000256" key="6">
    <source>
        <dbReference type="SAM" id="Phobius"/>
    </source>
</evidence>
<keyword evidence="7" id="KW-0732">Signal</keyword>
<name>A0A1Y2LZV7_EPING</name>
<dbReference type="OMA" id="DKFQCED"/>
<evidence type="ECO:0000256" key="7">
    <source>
        <dbReference type="SAM" id="SignalP"/>
    </source>
</evidence>
<reference evidence="8 9" key="1">
    <citation type="journal article" date="2017" name="Genome Announc.">
        <title>Genome sequence of the saprophytic ascomycete Epicoccum nigrum ICMP 19927 strain isolated from New Zealand.</title>
        <authorList>
            <person name="Fokin M."/>
            <person name="Fleetwood D."/>
            <person name="Weir B.S."/>
            <person name="Villas-Boas S.G."/>
        </authorList>
    </citation>
    <scope>NUCLEOTIDE SEQUENCE [LARGE SCALE GENOMIC DNA]</scope>
    <source>
        <strain evidence="8 9">ICMP 19927</strain>
    </source>
</reference>
<evidence type="ECO:0000256" key="2">
    <source>
        <dbReference type="ARBA" id="ARBA00022692"/>
    </source>
</evidence>
<dbReference type="Gene3D" id="3.80.20.20">
    <property type="entry name" value="Receptor L-domain"/>
    <property type="match status" value="1"/>
</dbReference>